<comment type="similarity">
    <text evidence="11 12">Belongs to the TonB-dependent receptor family.</text>
</comment>
<dbReference type="InterPro" id="IPR012910">
    <property type="entry name" value="Plug_dom"/>
</dbReference>
<feature type="chain" id="PRO_5045489610" evidence="13">
    <location>
        <begin position="34"/>
        <end position="907"/>
    </location>
</feature>
<dbReference type="Pfam" id="PF00593">
    <property type="entry name" value="TonB_dep_Rec_b-barrel"/>
    <property type="match status" value="1"/>
</dbReference>
<evidence type="ECO:0000256" key="8">
    <source>
        <dbReference type="ARBA" id="ARBA00023077"/>
    </source>
</evidence>
<evidence type="ECO:0000256" key="11">
    <source>
        <dbReference type="PROSITE-ProRule" id="PRU01360"/>
    </source>
</evidence>
<keyword evidence="5 11" id="KW-0812">Transmembrane</keyword>
<keyword evidence="2 11" id="KW-0813">Transport</keyword>
<gene>
    <name evidence="16" type="ORF">POM99_04065</name>
</gene>
<evidence type="ECO:0000259" key="14">
    <source>
        <dbReference type="Pfam" id="PF00593"/>
    </source>
</evidence>
<evidence type="ECO:0000256" key="6">
    <source>
        <dbReference type="ARBA" id="ARBA00023004"/>
    </source>
</evidence>
<reference evidence="16 17" key="1">
    <citation type="submission" date="2023-03" db="EMBL/GenBank/DDBJ databases">
        <title>Novosphingobium cyanobacteriorum sp. nov., isolated from a eutrophic reservoir during the Microcystis bloom period.</title>
        <authorList>
            <person name="Kang M."/>
            <person name="Le V."/>
            <person name="Ko S.-R."/>
            <person name="Lee S.-A."/>
            <person name="Ahn C.-Y."/>
        </authorList>
    </citation>
    <scope>NUCLEOTIDE SEQUENCE [LARGE SCALE GENOMIC DNA]</scope>
    <source>
        <strain evidence="16 17">HBC54</strain>
    </source>
</reference>
<evidence type="ECO:0000256" key="13">
    <source>
        <dbReference type="SAM" id="SignalP"/>
    </source>
</evidence>
<keyword evidence="8 12" id="KW-0798">TonB box</keyword>
<keyword evidence="9 11" id="KW-0472">Membrane</keyword>
<keyword evidence="16" id="KW-0675">Receptor</keyword>
<dbReference type="InterPro" id="IPR000531">
    <property type="entry name" value="Beta-barrel_TonB"/>
</dbReference>
<proteinExistence type="inferred from homology"/>
<evidence type="ECO:0000256" key="5">
    <source>
        <dbReference type="ARBA" id="ARBA00022692"/>
    </source>
</evidence>
<keyword evidence="17" id="KW-1185">Reference proteome</keyword>
<evidence type="ECO:0000256" key="3">
    <source>
        <dbReference type="ARBA" id="ARBA00022452"/>
    </source>
</evidence>
<dbReference type="Pfam" id="PF07715">
    <property type="entry name" value="Plug"/>
    <property type="match status" value="1"/>
</dbReference>
<dbReference type="EMBL" id="JAROCY010000003">
    <property type="protein sequence ID" value="MDF8332367.1"/>
    <property type="molecule type" value="Genomic_DNA"/>
</dbReference>
<feature type="domain" description="TonB-dependent receptor-like beta-barrel" evidence="14">
    <location>
        <begin position="300"/>
        <end position="870"/>
    </location>
</feature>
<evidence type="ECO:0000256" key="7">
    <source>
        <dbReference type="ARBA" id="ARBA00023065"/>
    </source>
</evidence>
<feature type="domain" description="TonB-dependent receptor plug" evidence="15">
    <location>
        <begin position="74"/>
        <end position="182"/>
    </location>
</feature>
<evidence type="ECO:0000256" key="1">
    <source>
        <dbReference type="ARBA" id="ARBA00004571"/>
    </source>
</evidence>
<dbReference type="InterPro" id="IPR036942">
    <property type="entry name" value="Beta-barrel_TonB_sf"/>
</dbReference>
<dbReference type="RefSeq" id="WP_277275528.1">
    <property type="nucleotide sequence ID" value="NZ_JAROCY010000003.1"/>
</dbReference>
<feature type="signal peptide" evidence="13">
    <location>
        <begin position="1"/>
        <end position="33"/>
    </location>
</feature>
<protein>
    <submittedName>
        <fullName evidence="16">TonB-dependent receptor</fullName>
    </submittedName>
</protein>
<dbReference type="Gene3D" id="2.40.170.20">
    <property type="entry name" value="TonB-dependent receptor, beta-barrel domain"/>
    <property type="match status" value="2"/>
</dbReference>
<keyword evidence="10 11" id="KW-0998">Cell outer membrane</keyword>
<evidence type="ECO:0000256" key="9">
    <source>
        <dbReference type="ARBA" id="ARBA00023136"/>
    </source>
</evidence>
<accession>A0ABT6CEV0</accession>
<comment type="caution">
    <text evidence="16">The sequence shown here is derived from an EMBL/GenBank/DDBJ whole genome shotgun (WGS) entry which is preliminary data.</text>
</comment>
<evidence type="ECO:0000313" key="16">
    <source>
        <dbReference type="EMBL" id="MDF8332367.1"/>
    </source>
</evidence>
<keyword evidence="7" id="KW-0406">Ion transport</keyword>
<dbReference type="PANTHER" id="PTHR32552:SF81">
    <property type="entry name" value="TONB-DEPENDENT OUTER MEMBRANE RECEPTOR"/>
    <property type="match status" value="1"/>
</dbReference>
<keyword evidence="6" id="KW-0408">Iron</keyword>
<comment type="subcellular location">
    <subcellularLocation>
        <location evidence="1 11">Cell outer membrane</location>
        <topology evidence="1 11">Multi-pass membrane protein</topology>
    </subcellularLocation>
</comment>
<dbReference type="PANTHER" id="PTHR32552">
    <property type="entry name" value="FERRICHROME IRON RECEPTOR-RELATED"/>
    <property type="match status" value="1"/>
</dbReference>
<dbReference type="SUPFAM" id="SSF56935">
    <property type="entry name" value="Porins"/>
    <property type="match status" value="1"/>
</dbReference>
<evidence type="ECO:0000256" key="4">
    <source>
        <dbReference type="ARBA" id="ARBA00022496"/>
    </source>
</evidence>
<name>A0ABT6CEV0_9SPHN</name>
<keyword evidence="3 11" id="KW-1134">Transmembrane beta strand</keyword>
<dbReference type="InterPro" id="IPR039426">
    <property type="entry name" value="TonB-dep_rcpt-like"/>
</dbReference>
<evidence type="ECO:0000256" key="2">
    <source>
        <dbReference type="ARBA" id="ARBA00022448"/>
    </source>
</evidence>
<evidence type="ECO:0000256" key="10">
    <source>
        <dbReference type="ARBA" id="ARBA00023237"/>
    </source>
</evidence>
<evidence type="ECO:0000256" key="12">
    <source>
        <dbReference type="RuleBase" id="RU003357"/>
    </source>
</evidence>
<keyword evidence="4" id="KW-0410">Iron transport</keyword>
<dbReference type="PROSITE" id="PS52016">
    <property type="entry name" value="TONB_DEPENDENT_REC_3"/>
    <property type="match status" value="1"/>
</dbReference>
<sequence length="907" mass="97052">MTKLDVSRLAGTRAILLAGACTAAVALPALAHAQEQAAPAFEQATAAADSPSGSADSGAGNEIIVTATKREQTLQDVPVAVTVTTAQTLERAQIRDIKDLTSVVPSLRVNQLQSSANTNFIIRGFGNGANNAGIEPSVGVFVDGVYRSRSAAQIGDFPDVQRIEVLRGPQSTLFGKNASVGVISILTAKPQFDWGGNIEGSYGNYNAFVGKGVVTGPISDKLAFSLAGGYNKRDGYNTDLGTGNKTNERNRWFARGQLLWEPQAALRVRLIADYSKIDENCCAVVNLVPSNATLAVRGLGGAVNTPGQRFDNVVYSNFDSTNKIKNWGFSGQVDYDYGPFTLTSITAYRGVDALTNQDSDFSSADLLGRNLQDQKIRTFTQELRVATNMEGPLNFLVGAYYFNEKIDQKNLIDWGSQARPYASLLINSVTNGTQTLGSLEQTVSALTGQNYVGQFFVQGQGLNEKYRLKDDAFSVFGQADFKIGDRITITGGLNYTHDTKRYGATAVSSDVFSGLDLTQIGGVALQRGFVARALGTEDPAAIAAFAQANPVVFGQISALAQNFATVNQGLTTQAAAADANPLTVGNPLLALRPFQFFPPFLGLPNSVEPGRTSDGKLTWVARVAFDVNDKINLYASYATGFKASSVNLSRDSRPFESSAVALEGAGLLQVNQTYGTRYAKPENSRVYEIGLKADWGVATANVAAFQQSITGFQSNVFTGKGFVLANAGKETVKGIEFEGSVKPAKGLMFTAAFTYLDAKYDSFVVSAVGDLSGTRPAGIPELATTLSATWDQEIAHSGHHLILRGDYHYESPNQLEEGLPGYLDAFAADGGRSAAIAAAAPFRAEVNEVNASITWAMPNGLELTAWGRNITNDRWLVNIFDTPAQPYSISGYTNQPRTWGGSIRYRF</sequence>
<dbReference type="Proteomes" id="UP001222770">
    <property type="component" value="Unassembled WGS sequence"/>
</dbReference>
<keyword evidence="13" id="KW-0732">Signal</keyword>
<evidence type="ECO:0000313" key="17">
    <source>
        <dbReference type="Proteomes" id="UP001222770"/>
    </source>
</evidence>
<organism evidence="16 17">
    <name type="scientific">Novosphingobium cyanobacteriorum</name>
    <dbReference type="NCBI Taxonomy" id="3024215"/>
    <lineage>
        <taxon>Bacteria</taxon>
        <taxon>Pseudomonadati</taxon>
        <taxon>Pseudomonadota</taxon>
        <taxon>Alphaproteobacteria</taxon>
        <taxon>Sphingomonadales</taxon>
        <taxon>Sphingomonadaceae</taxon>
        <taxon>Novosphingobium</taxon>
    </lineage>
</organism>
<evidence type="ECO:0000259" key="15">
    <source>
        <dbReference type="Pfam" id="PF07715"/>
    </source>
</evidence>